<dbReference type="EMBL" id="JAVRAF010000013">
    <property type="protein sequence ID" value="MDX8305117.1"/>
    <property type="molecule type" value="Genomic_DNA"/>
</dbReference>
<feature type="signal peptide" evidence="1">
    <location>
        <begin position="1"/>
        <end position="20"/>
    </location>
</feature>
<evidence type="ECO:0000313" key="4">
    <source>
        <dbReference type="Proteomes" id="UP001277561"/>
    </source>
</evidence>
<organism evidence="2">
    <name type="scientific">Agrobacterium rosae</name>
    <dbReference type="NCBI Taxonomy" id="1972867"/>
    <lineage>
        <taxon>Bacteria</taxon>
        <taxon>Pseudomonadati</taxon>
        <taxon>Pseudomonadota</taxon>
        <taxon>Alphaproteobacteria</taxon>
        <taxon>Hyphomicrobiales</taxon>
        <taxon>Rhizobiaceae</taxon>
        <taxon>Rhizobium/Agrobacterium group</taxon>
        <taxon>Agrobacterium</taxon>
    </lineage>
</organism>
<sequence length="165" mass="16738">MRLFLAGGAMILSATGVAAAETKQFLTLADATTMAEACLKHQSKAKYKPINVVIVDDGGNIVLTNRQDGACKACGDIAESKARTAALFDDATRSFELKAYGKNKDGEAAEMPGIALVPGLIAFPGGVPIHSGGTVIGGIGVSGASGDEDEQCAIAAIGAFQASQH</sequence>
<evidence type="ECO:0000256" key="1">
    <source>
        <dbReference type="SAM" id="SignalP"/>
    </source>
</evidence>
<feature type="chain" id="PRO_5043342475" evidence="1">
    <location>
        <begin position="21"/>
        <end position="165"/>
    </location>
</feature>
<dbReference type="RefSeq" id="WP_320187957.1">
    <property type="nucleotide sequence ID" value="NZ_CP133554.1"/>
</dbReference>
<name>A0AAW9FEV1_9HYPH</name>
<dbReference type="InterPro" id="IPR005624">
    <property type="entry name" value="PduO/GlcC-like"/>
</dbReference>
<dbReference type="PANTHER" id="PTHR34309:SF10">
    <property type="entry name" value="SLR1406 PROTEIN"/>
    <property type="match status" value="1"/>
</dbReference>
<reference evidence="2 4" key="1">
    <citation type="journal article" date="2023" name="Phytobiomes J">
        <title>Deciphering the key players within the bacterial microbiota associated with aerial crown gall tumors on rhododendron: Insights into the gallobiome.</title>
        <authorList>
            <person name="Kuzmanovic N."/>
            <person name="Nesme J."/>
            <person name="Wolf J."/>
            <person name="Neumann-Schaal M."/>
            <person name="Petersen J."/>
            <person name="Fernandez-Gnecco G."/>
            <person name="Sproeer C."/>
            <person name="Bunk B."/>
            <person name="Overmann J."/>
            <person name="Sorensen S.J."/>
            <person name="Idczak E."/>
            <person name="Smalla K."/>
        </authorList>
    </citation>
    <scope>NUCLEOTIDE SEQUENCE</scope>
    <source>
        <strain evidence="2">Rho-11.1</strain>
        <strain evidence="4">rho-14.1</strain>
        <strain evidence="3">Rho-14.1</strain>
    </source>
</reference>
<dbReference type="Pfam" id="PF03928">
    <property type="entry name" value="HbpS-like"/>
    <property type="match status" value="1"/>
</dbReference>
<keyword evidence="1" id="KW-0732">Signal</keyword>
<dbReference type="EMBL" id="JAVRAD010000012">
    <property type="protein sequence ID" value="MDX8331758.1"/>
    <property type="molecule type" value="Genomic_DNA"/>
</dbReference>
<dbReference type="Proteomes" id="UP001277561">
    <property type="component" value="Unassembled WGS sequence"/>
</dbReference>
<accession>A0AAW9FEV1</accession>
<dbReference type="Gene3D" id="3.30.450.150">
    <property type="entry name" value="Haem-degrading domain"/>
    <property type="match status" value="1"/>
</dbReference>
<gene>
    <name evidence="2" type="ORF">RMR22_22980</name>
    <name evidence="3" type="ORF">RMS29_21315</name>
</gene>
<proteinExistence type="predicted"/>
<evidence type="ECO:0000313" key="2">
    <source>
        <dbReference type="EMBL" id="MDX8305117.1"/>
    </source>
</evidence>
<dbReference type="AlphaFoldDB" id="A0AAW9FEV1"/>
<evidence type="ECO:0000313" key="3">
    <source>
        <dbReference type="EMBL" id="MDX8331758.1"/>
    </source>
</evidence>
<keyword evidence="4" id="KW-1185">Reference proteome</keyword>
<dbReference type="InterPro" id="IPR052517">
    <property type="entry name" value="GlcG_carb_metab_protein"/>
</dbReference>
<comment type="caution">
    <text evidence="2">The sequence shown here is derived from an EMBL/GenBank/DDBJ whole genome shotgun (WGS) entry which is preliminary data.</text>
</comment>
<dbReference type="InterPro" id="IPR038084">
    <property type="entry name" value="PduO/GlcC-like_sf"/>
</dbReference>
<dbReference type="SUPFAM" id="SSF143744">
    <property type="entry name" value="GlcG-like"/>
    <property type="match status" value="1"/>
</dbReference>
<protein>
    <submittedName>
        <fullName evidence="2">Heme-binding protein</fullName>
    </submittedName>
</protein>
<dbReference type="PANTHER" id="PTHR34309">
    <property type="entry name" value="SLR1406 PROTEIN"/>
    <property type="match status" value="1"/>
</dbReference>